<evidence type="ECO:0000256" key="1">
    <source>
        <dbReference type="ARBA" id="ARBA00004196"/>
    </source>
</evidence>
<keyword evidence="7" id="KW-1185">Reference proteome</keyword>
<dbReference type="PROSITE" id="PS00194">
    <property type="entry name" value="THIOREDOXIN_1"/>
    <property type="match status" value="1"/>
</dbReference>
<dbReference type="PANTHER" id="PTHR42852">
    <property type="entry name" value="THIOL:DISULFIDE INTERCHANGE PROTEIN DSBE"/>
    <property type="match status" value="1"/>
</dbReference>
<keyword evidence="4" id="KW-0676">Redox-active center</keyword>
<dbReference type="AlphaFoldDB" id="A0A059FMZ1"/>
<sequence length="174" mass="18395">MTRWLAALPVIALLLFAGLGLSQLLSPQKGEFERVSRDAPDRAFETMEGGVVTYSQPPGDAAIVVNLFASWCAPCEAEHPQLVALSKAFPGRVYGILYKDSPENGAGFLDRMGNPFAGVALDPDGQGGLDFGLTGVPETFVISHEGKILLHVPGPLDAKAVREVSGALNAPREP</sequence>
<comment type="subcellular location">
    <subcellularLocation>
        <location evidence="1">Cell envelope</location>
    </subcellularLocation>
</comment>
<dbReference type="InterPro" id="IPR050553">
    <property type="entry name" value="Thioredoxin_ResA/DsbE_sf"/>
</dbReference>
<name>A0A059FMZ1_9PROT</name>
<protein>
    <submittedName>
        <fullName evidence="6">Putative thiol:disulfide interchange protein</fullName>
    </submittedName>
</protein>
<dbReference type="GO" id="GO:0016209">
    <property type="term" value="F:antioxidant activity"/>
    <property type="evidence" value="ECO:0007669"/>
    <property type="project" value="InterPro"/>
</dbReference>
<dbReference type="InterPro" id="IPR013766">
    <property type="entry name" value="Thioredoxin_domain"/>
</dbReference>
<accession>A0A059FMZ1</accession>
<dbReference type="PANTHER" id="PTHR42852:SF6">
    <property type="entry name" value="THIOL:DISULFIDE INTERCHANGE PROTEIN DSBE"/>
    <property type="match status" value="1"/>
</dbReference>
<comment type="caution">
    <text evidence="6">The sequence shown here is derived from an EMBL/GenBank/DDBJ whole genome shotgun (WGS) entry which is preliminary data.</text>
</comment>
<evidence type="ECO:0000256" key="2">
    <source>
        <dbReference type="ARBA" id="ARBA00022748"/>
    </source>
</evidence>
<dbReference type="InterPro" id="IPR000866">
    <property type="entry name" value="AhpC/TSA"/>
</dbReference>
<dbReference type="GO" id="GO:0030313">
    <property type="term" value="C:cell envelope"/>
    <property type="evidence" value="ECO:0007669"/>
    <property type="project" value="UniProtKB-SubCell"/>
</dbReference>
<dbReference type="SUPFAM" id="SSF52833">
    <property type="entry name" value="Thioredoxin-like"/>
    <property type="match status" value="1"/>
</dbReference>
<feature type="domain" description="Thioredoxin" evidence="5">
    <location>
        <begin position="33"/>
        <end position="170"/>
    </location>
</feature>
<dbReference type="OrthoDB" id="9799347at2"/>
<organism evidence="6 7">
    <name type="scientific">Hyphomonas johnsonii MHS-2</name>
    <dbReference type="NCBI Taxonomy" id="1280950"/>
    <lineage>
        <taxon>Bacteria</taxon>
        <taxon>Pseudomonadati</taxon>
        <taxon>Pseudomonadota</taxon>
        <taxon>Alphaproteobacteria</taxon>
        <taxon>Hyphomonadales</taxon>
        <taxon>Hyphomonadaceae</taxon>
        <taxon>Hyphomonas</taxon>
    </lineage>
</organism>
<evidence type="ECO:0000313" key="6">
    <source>
        <dbReference type="EMBL" id="KCZ91853.1"/>
    </source>
</evidence>
<dbReference type="Proteomes" id="UP000025171">
    <property type="component" value="Unassembled WGS sequence"/>
</dbReference>
<dbReference type="PROSITE" id="PS51352">
    <property type="entry name" value="THIOREDOXIN_2"/>
    <property type="match status" value="1"/>
</dbReference>
<evidence type="ECO:0000256" key="4">
    <source>
        <dbReference type="ARBA" id="ARBA00023284"/>
    </source>
</evidence>
<evidence type="ECO:0000259" key="5">
    <source>
        <dbReference type="PROSITE" id="PS51352"/>
    </source>
</evidence>
<evidence type="ECO:0000313" key="7">
    <source>
        <dbReference type="Proteomes" id="UP000025171"/>
    </source>
</evidence>
<dbReference type="EMBL" id="ARYK01000005">
    <property type="protein sequence ID" value="KCZ91853.1"/>
    <property type="molecule type" value="Genomic_DNA"/>
</dbReference>
<dbReference type="Gene3D" id="3.40.30.10">
    <property type="entry name" value="Glutaredoxin"/>
    <property type="match status" value="1"/>
</dbReference>
<dbReference type="InterPro" id="IPR017937">
    <property type="entry name" value="Thioredoxin_CS"/>
</dbReference>
<keyword evidence="2" id="KW-0201">Cytochrome c-type biogenesis</keyword>
<proteinExistence type="predicted"/>
<dbReference type="PATRIC" id="fig|1280950.3.peg.2419"/>
<dbReference type="eggNOG" id="COG0526">
    <property type="taxonomic scope" value="Bacteria"/>
</dbReference>
<dbReference type="STRING" id="1280950.HJO_12067"/>
<evidence type="ECO:0000256" key="3">
    <source>
        <dbReference type="ARBA" id="ARBA00023157"/>
    </source>
</evidence>
<dbReference type="GO" id="GO:0017004">
    <property type="term" value="P:cytochrome complex assembly"/>
    <property type="evidence" value="ECO:0007669"/>
    <property type="project" value="UniProtKB-KW"/>
</dbReference>
<dbReference type="RefSeq" id="WP_035617124.1">
    <property type="nucleotide sequence ID" value="NZ_ARYK01000005.1"/>
</dbReference>
<gene>
    <name evidence="6" type="ORF">HJO_12067</name>
</gene>
<dbReference type="GO" id="GO:0015036">
    <property type="term" value="F:disulfide oxidoreductase activity"/>
    <property type="evidence" value="ECO:0007669"/>
    <property type="project" value="UniProtKB-ARBA"/>
</dbReference>
<reference evidence="6 7" key="1">
    <citation type="journal article" date="2014" name="Antonie Van Leeuwenhoek">
        <title>Hyphomonas beringensis sp. nov. and Hyphomonas chukchiensis sp. nov., isolated from surface seawater of the Bering Sea and Chukchi Sea.</title>
        <authorList>
            <person name="Li C."/>
            <person name="Lai Q."/>
            <person name="Li G."/>
            <person name="Dong C."/>
            <person name="Wang J."/>
            <person name="Liao Y."/>
            <person name="Shao Z."/>
        </authorList>
    </citation>
    <scope>NUCLEOTIDE SEQUENCE [LARGE SCALE GENOMIC DNA]</scope>
    <source>
        <strain evidence="6 7">MHS-2</strain>
    </source>
</reference>
<dbReference type="InterPro" id="IPR036249">
    <property type="entry name" value="Thioredoxin-like_sf"/>
</dbReference>
<keyword evidence="3" id="KW-1015">Disulfide bond</keyword>
<dbReference type="Pfam" id="PF00578">
    <property type="entry name" value="AhpC-TSA"/>
    <property type="match status" value="1"/>
</dbReference>